<dbReference type="InterPro" id="IPR011990">
    <property type="entry name" value="TPR-like_helical_dom_sf"/>
</dbReference>
<dbReference type="PATRIC" id="fig|1214101.3.peg.506"/>
<evidence type="ECO:0008006" key="4">
    <source>
        <dbReference type="Google" id="ProtNLM"/>
    </source>
</evidence>
<dbReference type="RefSeq" id="WP_015655280.1">
    <property type="nucleotide sequence ID" value="NC_020504.1"/>
</dbReference>
<protein>
    <recommendedName>
        <fullName evidence="4">HTH cro/C1-type domain-containing protein</fullName>
    </recommendedName>
</protein>
<dbReference type="HOGENOM" id="CLU_029927_6_0_11"/>
<organism evidence="2 3">
    <name type="scientific">Streptomyces davaonensis (strain DSM 101723 / JCM 4913 / KCC S-0913 / 768)</name>
    <dbReference type="NCBI Taxonomy" id="1214101"/>
    <lineage>
        <taxon>Bacteria</taxon>
        <taxon>Bacillati</taxon>
        <taxon>Actinomycetota</taxon>
        <taxon>Actinomycetes</taxon>
        <taxon>Kitasatosporales</taxon>
        <taxon>Streptomycetaceae</taxon>
        <taxon>Streptomyces</taxon>
    </lineage>
</organism>
<dbReference type="STRING" id="1214101.BN159_0499"/>
<keyword evidence="3" id="KW-1185">Reference proteome</keyword>
<evidence type="ECO:0000313" key="3">
    <source>
        <dbReference type="Proteomes" id="UP000008043"/>
    </source>
</evidence>
<dbReference type="Proteomes" id="UP000008043">
    <property type="component" value="Chromosome"/>
</dbReference>
<dbReference type="SUPFAM" id="SSF48452">
    <property type="entry name" value="TPR-like"/>
    <property type="match status" value="1"/>
</dbReference>
<feature type="region of interest" description="Disordered" evidence="1">
    <location>
        <begin position="95"/>
        <end position="120"/>
    </location>
</feature>
<dbReference type="OrthoDB" id="3698213at2"/>
<proteinExistence type="predicted"/>
<reference evidence="2 3" key="1">
    <citation type="journal article" date="2012" name="J. Bacteriol.">
        <title>Genome sequence of the bacterium Streptomyces davawensis JCM 4913 and heterologous production of the unique antibiotic roseoflavin.</title>
        <authorList>
            <person name="Jankowitsch F."/>
            <person name="Schwarz J."/>
            <person name="Ruckert C."/>
            <person name="Gust B."/>
            <person name="Szczepanowski R."/>
            <person name="Blom J."/>
            <person name="Pelzer S."/>
            <person name="Kalinowski J."/>
            <person name="Mack M."/>
        </authorList>
    </citation>
    <scope>NUCLEOTIDE SEQUENCE [LARGE SCALE GENOMIC DNA]</scope>
    <source>
        <strain evidence="3">DSM 101723 / JCM 4913 / KCC S-0913 / 768</strain>
    </source>
</reference>
<gene>
    <name evidence="2" type="ORF">BN159_0499</name>
</gene>
<name>K4QV59_STRDJ</name>
<dbReference type="eggNOG" id="COG0457">
    <property type="taxonomic scope" value="Bacteria"/>
</dbReference>
<dbReference type="EMBL" id="HE971709">
    <property type="protein sequence ID" value="CCK24878.1"/>
    <property type="molecule type" value="Genomic_DNA"/>
</dbReference>
<dbReference type="AlphaFoldDB" id="K4QV59"/>
<evidence type="ECO:0000313" key="2">
    <source>
        <dbReference type="EMBL" id="CCK24878.1"/>
    </source>
</evidence>
<dbReference type="KEGG" id="sdv:BN159_0499"/>
<accession>K4QV59</accession>
<evidence type="ECO:0000256" key="1">
    <source>
        <dbReference type="SAM" id="MobiDB-lite"/>
    </source>
</evidence>
<sequence length="482" mass="52190">MDATTPGLLAPDVLERDDLRRALAEHDFSAAFSLIKKWGGLSQNRIGAACQLTPGKVSMIISGQQQVTSFDVVCRIADGLRIPGRMVGLADRPWEAGQGDAADDPPTPTARNDPGSTTWQPSATVHLAADLSRSDLVMDRRTATRALAAATTGAAFLDSLDAWLAPAPRVEHRRSHGRLGRRDVEELEACARAFRTYKIGGGLRRKAVIGQLNEVAAHLDENQAADIERTLLRVLAQLSATAASMAWDAGSQRRAQDYYRLALRAAHAGDDPLFGANTLAAMARQMLYLDRPGDALELVHLAQHGIRRQVTPRVGAMLATREAWAYAAMGRTSAFRRTTEEAADHLADAGQDEPYWISYFGDAELNGVTGGRLLDLARHEPRPYAAQAADAIRRALAVRGPEAGRSYTLDIIGLAECHFLTGDLTGAVTHTRQAVQAASTSRSRRVREQLAKLYPHTVGHTAKPVVEARTMIRNLLSEGVPS</sequence>